<evidence type="ECO:0000313" key="2">
    <source>
        <dbReference type="EMBL" id="KQJ89180.1"/>
    </source>
</evidence>
<accession>A0A0Q3ESD2</accession>
<dbReference type="Proteomes" id="UP000008810">
    <property type="component" value="Chromosome 4"/>
</dbReference>
<reference evidence="2" key="2">
    <citation type="submission" date="2017-06" db="EMBL/GenBank/DDBJ databases">
        <title>WGS assembly of Brachypodium distachyon.</title>
        <authorList>
            <consortium name="The International Brachypodium Initiative"/>
            <person name="Lucas S."/>
            <person name="Harmon-Smith M."/>
            <person name="Lail K."/>
            <person name="Tice H."/>
            <person name="Grimwood J."/>
            <person name="Bruce D."/>
            <person name="Barry K."/>
            <person name="Shu S."/>
            <person name="Lindquist E."/>
            <person name="Wang M."/>
            <person name="Pitluck S."/>
            <person name="Vogel J.P."/>
            <person name="Garvin D.F."/>
            <person name="Mockler T.C."/>
            <person name="Schmutz J."/>
            <person name="Rokhsar D."/>
            <person name="Bevan M.W."/>
        </authorList>
    </citation>
    <scope>NUCLEOTIDE SEQUENCE</scope>
    <source>
        <strain evidence="2">Bd21</strain>
    </source>
</reference>
<dbReference type="ExpressionAtlas" id="A0A0Q3ESD2">
    <property type="expression patterns" value="baseline"/>
</dbReference>
<sequence length="368" mass="42072">MQLHLTPVPNNCSAKCLAAGPRTRQTRERPPRPAGRNTRTASAPSRTLLQHVLSFLPSRLAVGTCVLARRWRHQWKSVPVLRLPWFDIERAQPPHSFVNHLLLLRDRVPLRECEIDTYEGTVDISPLILYALLFRVQVLRIDLNIPTNYMQRMNENLIAEKLVRLELGRVDLEGHHFLDFSSCPKLEVVNMNYCTYKSDILSQSLRHLSMIGCTSLRDSCPRIFTPRLISLELASNDGLTPVLDFMPSLVTAFVRLGVEWNCGSDDCGETTYIFRKDMKKGPSFGKLKTLMLNEWCFAAKFGALLYFLQHSPVLEKLSLELHTEPFLASKHLKVVEVKYHEDELLALTQVLKILITCDNCLSGYLLFD</sequence>
<dbReference type="AlphaFoldDB" id="A0A0Q3ESD2"/>
<evidence type="ECO:0000256" key="1">
    <source>
        <dbReference type="SAM" id="MobiDB-lite"/>
    </source>
</evidence>
<name>A0A0Q3ESD2_BRADI</name>
<keyword evidence="4" id="KW-1185">Reference proteome</keyword>
<dbReference type="EMBL" id="CM000883">
    <property type="protein sequence ID" value="KQJ89180.1"/>
    <property type="molecule type" value="Genomic_DNA"/>
</dbReference>
<organism evidence="2">
    <name type="scientific">Brachypodium distachyon</name>
    <name type="common">Purple false brome</name>
    <name type="synonym">Trachynia distachya</name>
    <dbReference type="NCBI Taxonomy" id="15368"/>
    <lineage>
        <taxon>Eukaryota</taxon>
        <taxon>Viridiplantae</taxon>
        <taxon>Streptophyta</taxon>
        <taxon>Embryophyta</taxon>
        <taxon>Tracheophyta</taxon>
        <taxon>Spermatophyta</taxon>
        <taxon>Magnoliopsida</taxon>
        <taxon>Liliopsida</taxon>
        <taxon>Poales</taxon>
        <taxon>Poaceae</taxon>
        <taxon>BOP clade</taxon>
        <taxon>Pooideae</taxon>
        <taxon>Stipodae</taxon>
        <taxon>Brachypodieae</taxon>
        <taxon>Brachypodium</taxon>
    </lineage>
</organism>
<reference evidence="2 3" key="1">
    <citation type="journal article" date="2010" name="Nature">
        <title>Genome sequencing and analysis of the model grass Brachypodium distachyon.</title>
        <authorList>
            <consortium name="International Brachypodium Initiative"/>
        </authorList>
    </citation>
    <scope>NUCLEOTIDE SEQUENCE [LARGE SCALE GENOMIC DNA]</scope>
    <source>
        <strain evidence="2 3">Bd21</strain>
    </source>
</reference>
<dbReference type="SUPFAM" id="SSF52047">
    <property type="entry name" value="RNI-like"/>
    <property type="match status" value="1"/>
</dbReference>
<dbReference type="InterPro" id="IPR053197">
    <property type="entry name" value="F-box_SCFL_complex_component"/>
</dbReference>
<dbReference type="Gramene" id="KQJ89180">
    <property type="protein sequence ID" value="KQJ89180"/>
    <property type="gene ID" value="BRADI_4g24001v3"/>
</dbReference>
<dbReference type="Gene3D" id="3.80.10.10">
    <property type="entry name" value="Ribonuclease Inhibitor"/>
    <property type="match status" value="1"/>
</dbReference>
<evidence type="ECO:0008006" key="5">
    <source>
        <dbReference type="Google" id="ProtNLM"/>
    </source>
</evidence>
<dbReference type="PANTHER" id="PTHR34223">
    <property type="entry name" value="OS11G0201299 PROTEIN"/>
    <property type="match status" value="1"/>
</dbReference>
<reference evidence="3" key="3">
    <citation type="submission" date="2018-08" db="UniProtKB">
        <authorList>
            <consortium name="EnsemblPlants"/>
        </authorList>
    </citation>
    <scope>IDENTIFICATION</scope>
    <source>
        <strain evidence="3">cv. Bd21</strain>
    </source>
</reference>
<dbReference type="EnsemblPlants" id="KQJ89180">
    <property type="protein sequence ID" value="KQJ89180"/>
    <property type="gene ID" value="BRADI_4g24001v3"/>
</dbReference>
<protein>
    <recommendedName>
        <fullName evidence="5">F-box domain-containing protein</fullName>
    </recommendedName>
</protein>
<dbReference type="OrthoDB" id="612216at2759"/>
<gene>
    <name evidence="2" type="ORF">BRADI_4g24001v3</name>
</gene>
<dbReference type="FunCoup" id="A0A0Q3ESD2">
    <property type="interactions" value="8"/>
</dbReference>
<proteinExistence type="predicted"/>
<dbReference type="InterPro" id="IPR032675">
    <property type="entry name" value="LRR_dom_sf"/>
</dbReference>
<evidence type="ECO:0000313" key="4">
    <source>
        <dbReference type="Proteomes" id="UP000008810"/>
    </source>
</evidence>
<dbReference type="InParanoid" id="A0A0Q3ESD2"/>
<feature type="region of interest" description="Disordered" evidence="1">
    <location>
        <begin position="14"/>
        <end position="43"/>
    </location>
</feature>
<evidence type="ECO:0000313" key="3">
    <source>
        <dbReference type="EnsemblPlants" id="KQJ89180"/>
    </source>
</evidence>
<dbReference type="PANTHER" id="PTHR34223:SF51">
    <property type="entry name" value="OS06G0556300 PROTEIN"/>
    <property type="match status" value="1"/>
</dbReference>